<comment type="function">
    <text evidence="6">Involved in chemotaxis. Part of a chemotaxis signal transduction system that modulates chemotaxis in response to various stimuli. Catalyzes the demethylation of specific methylglutamate residues introduced into the chemoreceptors (methyl-accepting chemotaxis proteins or MCP) by CheR. Also mediates the irreversible deamidation of specific glutamine residues to glutamic acid.</text>
</comment>
<proteinExistence type="inferred from homology"/>
<feature type="domain" description="Response regulatory" evidence="9">
    <location>
        <begin position="7"/>
        <end position="124"/>
    </location>
</feature>
<dbReference type="NCBIfam" id="NF001965">
    <property type="entry name" value="PRK00742.1"/>
    <property type="match status" value="1"/>
</dbReference>
<comment type="PTM">
    <text evidence="6">Phosphorylated by CheA. Phosphorylation of the N-terminal regulatory domain activates the methylesterase activity.</text>
</comment>
<dbReference type="InterPro" id="IPR000673">
    <property type="entry name" value="Sig_transdc_resp-reg_Me-estase"/>
</dbReference>
<organism evidence="11 12">
    <name type="scientific">Iodobacter arcticus</name>
    <dbReference type="NCBI Taxonomy" id="590593"/>
    <lineage>
        <taxon>Bacteria</taxon>
        <taxon>Pseudomonadati</taxon>
        <taxon>Pseudomonadota</taxon>
        <taxon>Betaproteobacteria</taxon>
        <taxon>Neisseriales</taxon>
        <taxon>Chitinibacteraceae</taxon>
        <taxon>Iodobacter</taxon>
    </lineage>
</organism>
<dbReference type="PANTHER" id="PTHR42872:SF6">
    <property type="entry name" value="PROTEIN-GLUTAMATE METHYLESTERASE_PROTEIN-GLUTAMINE GLUTAMINASE"/>
    <property type="match status" value="1"/>
</dbReference>
<evidence type="ECO:0000256" key="5">
    <source>
        <dbReference type="ARBA" id="ARBA00048267"/>
    </source>
</evidence>
<keyword evidence="12" id="KW-1185">Reference proteome</keyword>
<comment type="catalytic activity">
    <reaction evidence="5 6">
        <text>[protein]-L-glutamate 5-O-methyl ester + H2O = L-glutamyl-[protein] + methanol + H(+)</text>
        <dbReference type="Rhea" id="RHEA:23236"/>
        <dbReference type="Rhea" id="RHEA-COMP:10208"/>
        <dbReference type="Rhea" id="RHEA-COMP:10311"/>
        <dbReference type="ChEBI" id="CHEBI:15377"/>
        <dbReference type="ChEBI" id="CHEBI:15378"/>
        <dbReference type="ChEBI" id="CHEBI:17790"/>
        <dbReference type="ChEBI" id="CHEBI:29973"/>
        <dbReference type="ChEBI" id="CHEBI:82795"/>
        <dbReference type="EC" id="3.1.1.61"/>
    </reaction>
</comment>
<keyword evidence="3 6" id="KW-0597">Phosphoprotein</keyword>
<dbReference type="PIRSF" id="PIRSF000876">
    <property type="entry name" value="RR_chemtxs_CheB"/>
    <property type="match status" value="1"/>
</dbReference>
<feature type="active site" evidence="6 7">
    <location>
        <position position="167"/>
    </location>
</feature>
<dbReference type="InterPro" id="IPR008248">
    <property type="entry name" value="CheB-like"/>
</dbReference>
<dbReference type="Pfam" id="PF01339">
    <property type="entry name" value="CheB_methylest"/>
    <property type="match status" value="1"/>
</dbReference>
<comment type="catalytic activity">
    <reaction evidence="6">
        <text>L-glutaminyl-[protein] + H2O = L-glutamyl-[protein] + NH4(+)</text>
        <dbReference type="Rhea" id="RHEA:16441"/>
        <dbReference type="Rhea" id="RHEA-COMP:10207"/>
        <dbReference type="Rhea" id="RHEA-COMP:10208"/>
        <dbReference type="ChEBI" id="CHEBI:15377"/>
        <dbReference type="ChEBI" id="CHEBI:28938"/>
        <dbReference type="ChEBI" id="CHEBI:29973"/>
        <dbReference type="ChEBI" id="CHEBI:30011"/>
        <dbReference type="EC" id="3.5.1.44"/>
    </reaction>
</comment>
<evidence type="ECO:0000256" key="3">
    <source>
        <dbReference type="ARBA" id="ARBA00022553"/>
    </source>
</evidence>
<gene>
    <name evidence="6 11" type="primary">cheB</name>
    <name evidence="11" type="ORF">ACFQNF_03640</name>
</gene>
<dbReference type="InterPro" id="IPR011006">
    <property type="entry name" value="CheY-like_superfamily"/>
</dbReference>
<evidence type="ECO:0000313" key="12">
    <source>
        <dbReference type="Proteomes" id="UP001596473"/>
    </source>
</evidence>
<feature type="active site" evidence="6 7">
    <location>
        <position position="194"/>
    </location>
</feature>
<protein>
    <recommendedName>
        <fullName evidence="6">Protein-glutamate methylesterase/protein-glutamine glutaminase</fullName>
        <ecNumber evidence="6">3.1.1.61</ecNumber>
        <ecNumber evidence="6">3.5.1.44</ecNumber>
    </recommendedName>
</protein>
<dbReference type="Gene3D" id="3.40.50.180">
    <property type="entry name" value="Methylesterase CheB, C-terminal domain"/>
    <property type="match status" value="1"/>
</dbReference>
<comment type="subcellular location">
    <subcellularLocation>
        <location evidence="6">Cytoplasm</location>
    </subcellularLocation>
</comment>
<sequence length="346" mass="37143">MRPDKIRVLLVDDSPIALRILIKILEKADDIEIIGTASNGKQALKMIASLNPAVVCTDFHMLGMDGLELIQNIMEHHPCPVLVISVSAMPGSVNVFKLLEAGALDIVTKPRLEQESVYGGIRSELLSKIRILAGVHVFRKKNPAPRLLPDILSAASCKYRLLIIGASTGGPQALQAILSQLPINFPLPIICIQHISDGFLHNLVSWLGEQSALKCQIAAAGLAPQAGHVYFPQEKMQLEFDSYGRFLMSNNVPNKGHCPSVSTTMQSAAKQFGENTISVLLTGMGDDGADGMQAISQAGGMTIAQDEKSCVVFGMPKQAIELGSAKRILALNDIAPHLISLCLRAA</sequence>
<dbReference type="SUPFAM" id="SSF52738">
    <property type="entry name" value="Methylesterase CheB, C-terminal domain"/>
    <property type="match status" value="1"/>
</dbReference>
<dbReference type="EC" id="3.5.1.44" evidence="6"/>
<evidence type="ECO:0000256" key="2">
    <source>
        <dbReference type="ARBA" id="ARBA00022500"/>
    </source>
</evidence>
<dbReference type="PROSITE" id="PS50122">
    <property type="entry name" value="CHEB"/>
    <property type="match status" value="1"/>
</dbReference>
<dbReference type="CDD" id="cd16432">
    <property type="entry name" value="CheB_Rec"/>
    <property type="match status" value="1"/>
</dbReference>
<dbReference type="EMBL" id="JBHTBQ010000006">
    <property type="protein sequence ID" value="MFC7418966.1"/>
    <property type="molecule type" value="Genomic_DNA"/>
</dbReference>
<dbReference type="GO" id="GO:0008168">
    <property type="term" value="F:methyltransferase activity"/>
    <property type="evidence" value="ECO:0007669"/>
    <property type="project" value="UniProtKB-KW"/>
</dbReference>
<keyword evidence="11" id="KW-0489">Methyltransferase</keyword>
<dbReference type="Gene3D" id="3.40.50.2300">
    <property type="match status" value="1"/>
</dbReference>
<evidence type="ECO:0000256" key="4">
    <source>
        <dbReference type="ARBA" id="ARBA00022801"/>
    </source>
</evidence>
<name>A0ABW2QT82_9NEIS</name>
<evidence type="ECO:0000256" key="6">
    <source>
        <dbReference type="HAMAP-Rule" id="MF_00099"/>
    </source>
</evidence>
<keyword evidence="1 6" id="KW-0963">Cytoplasm</keyword>
<evidence type="ECO:0000256" key="7">
    <source>
        <dbReference type="PROSITE-ProRule" id="PRU00050"/>
    </source>
</evidence>
<dbReference type="GO" id="GO:0008984">
    <property type="term" value="F:protein-glutamate methylesterase activity"/>
    <property type="evidence" value="ECO:0007669"/>
    <property type="project" value="UniProtKB-EC"/>
</dbReference>
<keyword evidence="4 6" id="KW-0378">Hydrolase</keyword>
<evidence type="ECO:0000259" key="10">
    <source>
        <dbReference type="PROSITE" id="PS50122"/>
    </source>
</evidence>
<evidence type="ECO:0000259" key="9">
    <source>
        <dbReference type="PROSITE" id="PS50110"/>
    </source>
</evidence>
<dbReference type="HAMAP" id="MF_00099">
    <property type="entry name" value="CheB_chemtxs"/>
    <property type="match status" value="1"/>
</dbReference>
<dbReference type="InterPro" id="IPR035909">
    <property type="entry name" value="CheB_C"/>
</dbReference>
<dbReference type="Pfam" id="PF00072">
    <property type="entry name" value="Response_reg"/>
    <property type="match status" value="1"/>
</dbReference>
<keyword evidence="2 6" id="KW-0145">Chemotaxis</keyword>
<dbReference type="GO" id="GO:0032259">
    <property type="term" value="P:methylation"/>
    <property type="evidence" value="ECO:0007669"/>
    <property type="project" value="UniProtKB-KW"/>
</dbReference>
<dbReference type="InterPro" id="IPR001789">
    <property type="entry name" value="Sig_transdc_resp-reg_receiver"/>
</dbReference>
<dbReference type="Proteomes" id="UP001596473">
    <property type="component" value="Unassembled WGS sequence"/>
</dbReference>
<dbReference type="PANTHER" id="PTHR42872">
    <property type="entry name" value="PROTEIN-GLUTAMATE METHYLESTERASE/PROTEIN-GLUTAMINE GLUTAMINASE"/>
    <property type="match status" value="1"/>
</dbReference>
<dbReference type="PROSITE" id="PS50110">
    <property type="entry name" value="RESPONSE_REGULATORY"/>
    <property type="match status" value="1"/>
</dbReference>
<dbReference type="EC" id="3.1.1.61" evidence="6"/>
<evidence type="ECO:0000256" key="8">
    <source>
        <dbReference type="PROSITE-ProRule" id="PRU00169"/>
    </source>
</evidence>
<feature type="active site" evidence="6 7">
    <location>
        <position position="287"/>
    </location>
</feature>
<dbReference type="SMART" id="SM00448">
    <property type="entry name" value="REC"/>
    <property type="match status" value="1"/>
</dbReference>
<keyword evidence="11" id="KW-0808">Transferase</keyword>
<dbReference type="CDD" id="cd17541">
    <property type="entry name" value="REC_CheB-like"/>
    <property type="match status" value="1"/>
</dbReference>
<feature type="domain" description="CheB-type methylesterase" evidence="10">
    <location>
        <begin position="160"/>
        <end position="340"/>
    </location>
</feature>
<evidence type="ECO:0000313" key="11">
    <source>
        <dbReference type="EMBL" id="MFC7418966.1"/>
    </source>
</evidence>
<accession>A0ABW2QT82</accession>
<feature type="modified residue" description="4-aspartylphosphate" evidence="6 8">
    <location>
        <position position="58"/>
    </location>
</feature>
<dbReference type="RefSeq" id="WP_380186173.1">
    <property type="nucleotide sequence ID" value="NZ_JBHTBQ010000006.1"/>
</dbReference>
<reference evidence="12" key="1">
    <citation type="journal article" date="2019" name="Int. J. Syst. Evol. Microbiol.">
        <title>The Global Catalogue of Microorganisms (GCM) 10K type strain sequencing project: providing services to taxonomists for standard genome sequencing and annotation.</title>
        <authorList>
            <consortium name="The Broad Institute Genomics Platform"/>
            <consortium name="The Broad Institute Genome Sequencing Center for Infectious Disease"/>
            <person name="Wu L."/>
            <person name="Ma J."/>
        </authorList>
    </citation>
    <scope>NUCLEOTIDE SEQUENCE [LARGE SCALE GENOMIC DNA]</scope>
    <source>
        <strain evidence="12">CCUG 62945</strain>
    </source>
</reference>
<comment type="caution">
    <text evidence="11">The sequence shown here is derived from an EMBL/GenBank/DDBJ whole genome shotgun (WGS) entry which is preliminary data.</text>
</comment>
<evidence type="ECO:0000256" key="1">
    <source>
        <dbReference type="ARBA" id="ARBA00022490"/>
    </source>
</evidence>
<comment type="similarity">
    <text evidence="6">Belongs to the CheB family.</text>
</comment>
<dbReference type="SUPFAM" id="SSF52172">
    <property type="entry name" value="CheY-like"/>
    <property type="match status" value="1"/>
</dbReference>
<comment type="domain">
    <text evidence="6">Contains a C-terminal catalytic domain, and an N-terminal region which modulates catalytic activity.</text>
</comment>